<keyword evidence="6" id="KW-1185">Reference proteome</keyword>
<dbReference type="Gene3D" id="3.40.50.12780">
    <property type="entry name" value="N-terminal domain of ligase-like"/>
    <property type="match status" value="1"/>
</dbReference>
<dbReference type="PANTHER" id="PTHR43201:SF5">
    <property type="entry name" value="MEDIUM-CHAIN ACYL-COA LIGASE ACSF2, MITOCHONDRIAL"/>
    <property type="match status" value="1"/>
</dbReference>
<reference evidence="5 6" key="1">
    <citation type="submission" date="2019-08" db="EMBL/GenBank/DDBJ databases">
        <title>Bacterial whole genome sequence for Glaciihabitans sp. CHu50b-6-2.</title>
        <authorList>
            <person name="Jin L."/>
        </authorList>
    </citation>
    <scope>NUCLEOTIDE SEQUENCE [LARGE SCALE GENOMIC DNA]</scope>
    <source>
        <strain evidence="5 6">CHu50b-6-2</strain>
    </source>
</reference>
<dbReference type="Gene3D" id="3.30.300.30">
    <property type="match status" value="1"/>
</dbReference>
<evidence type="ECO:0000313" key="5">
    <source>
        <dbReference type="EMBL" id="TXN32504.1"/>
    </source>
</evidence>
<dbReference type="InterPro" id="IPR025110">
    <property type="entry name" value="AMP-bd_C"/>
</dbReference>
<dbReference type="Pfam" id="PF00501">
    <property type="entry name" value="AMP-binding"/>
    <property type="match status" value="1"/>
</dbReference>
<dbReference type="GO" id="GO:0006631">
    <property type="term" value="P:fatty acid metabolic process"/>
    <property type="evidence" value="ECO:0007669"/>
    <property type="project" value="TreeGrafter"/>
</dbReference>
<comment type="caution">
    <text evidence="5">The sequence shown here is derived from an EMBL/GenBank/DDBJ whole genome shotgun (WGS) entry which is preliminary data.</text>
</comment>
<evidence type="ECO:0000259" key="3">
    <source>
        <dbReference type="Pfam" id="PF00501"/>
    </source>
</evidence>
<evidence type="ECO:0000256" key="2">
    <source>
        <dbReference type="ARBA" id="ARBA00022598"/>
    </source>
</evidence>
<dbReference type="InterPro" id="IPR000873">
    <property type="entry name" value="AMP-dep_synth/lig_dom"/>
</dbReference>
<evidence type="ECO:0000313" key="6">
    <source>
        <dbReference type="Proteomes" id="UP000321379"/>
    </source>
</evidence>
<dbReference type="Pfam" id="PF13193">
    <property type="entry name" value="AMP-binding_C"/>
    <property type="match status" value="1"/>
</dbReference>
<dbReference type="Proteomes" id="UP000321379">
    <property type="component" value="Unassembled WGS sequence"/>
</dbReference>
<dbReference type="AlphaFoldDB" id="A0A5C8UV33"/>
<protein>
    <submittedName>
        <fullName evidence="5">Long-chain fatty acid--CoA ligase</fullName>
    </submittedName>
</protein>
<evidence type="ECO:0000259" key="4">
    <source>
        <dbReference type="Pfam" id="PF13193"/>
    </source>
</evidence>
<feature type="domain" description="AMP-dependent synthetase/ligase" evidence="3">
    <location>
        <begin position="68"/>
        <end position="249"/>
    </location>
</feature>
<gene>
    <name evidence="5" type="ORF">FVP33_01345</name>
</gene>
<accession>A0A5C8UV33</accession>
<dbReference type="EMBL" id="VRMG01000003">
    <property type="protein sequence ID" value="TXN32504.1"/>
    <property type="molecule type" value="Genomic_DNA"/>
</dbReference>
<sequence length="401" mass="41891">MDRSRGERDSTPGRVVPIIDADRVAALIEALALRESGGIPLLGDDRWDARLWAGLRRLADDAEPVPGMAWATFSSGSTGAPRVILRTESSWSASFPGVSGLFELTDADVVYLPAPLASSLSLFSVAHARSLGAGIILPQAHTISPADLECATVMHGTPNALAAAVEVIEGGASHRLRAALVGGAHLDSALRERAEAAGIRVVSYYGAAELSFVAVDADGLGYRPFPGVEVRVDEGDLWVRSPYFAAGYLGGASGSMTATTGALRRDGQGWATVGDVVDADSAGLLRLRGRRDGAILTAAATVIPEDVEAALRAIDAVEDAIVFGVPNAGTGSLVAALVETTAGNPIPSARELREQARTRLALSHLPRRWFWTENLPRTATGKPARAAARDAVLAGSVRRLD</sequence>
<name>A0A5C8UV33_9MICO</name>
<dbReference type="SUPFAM" id="SSF56801">
    <property type="entry name" value="Acetyl-CoA synthetase-like"/>
    <property type="match status" value="1"/>
</dbReference>
<feature type="domain" description="AMP-binding enzyme C-terminal" evidence="4">
    <location>
        <begin position="307"/>
        <end position="382"/>
    </location>
</feature>
<organism evidence="5 6">
    <name type="scientific">Lacisediminihabitans profunda</name>
    <dbReference type="NCBI Taxonomy" id="2594790"/>
    <lineage>
        <taxon>Bacteria</taxon>
        <taxon>Bacillati</taxon>
        <taxon>Actinomycetota</taxon>
        <taxon>Actinomycetes</taxon>
        <taxon>Micrococcales</taxon>
        <taxon>Microbacteriaceae</taxon>
        <taxon>Lacisediminihabitans</taxon>
    </lineage>
</organism>
<evidence type="ECO:0000256" key="1">
    <source>
        <dbReference type="ARBA" id="ARBA00006432"/>
    </source>
</evidence>
<dbReference type="InterPro" id="IPR042099">
    <property type="entry name" value="ANL_N_sf"/>
</dbReference>
<comment type="similarity">
    <text evidence="1">Belongs to the ATP-dependent AMP-binding enzyme family.</text>
</comment>
<dbReference type="PANTHER" id="PTHR43201">
    <property type="entry name" value="ACYL-COA SYNTHETASE"/>
    <property type="match status" value="1"/>
</dbReference>
<keyword evidence="2 5" id="KW-0436">Ligase</keyword>
<proteinExistence type="inferred from homology"/>
<dbReference type="GO" id="GO:0031956">
    <property type="term" value="F:medium-chain fatty acid-CoA ligase activity"/>
    <property type="evidence" value="ECO:0007669"/>
    <property type="project" value="TreeGrafter"/>
</dbReference>
<dbReference type="InterPro" id="IPR045851">
    <property type="entry name" value="AMP-bd_C_sf"/>
</dbReference>